<dbReference type="InterPro" id="IPR003439">
    <property type="entry name" value="ABC_transporter-like_ATP-bd"/>
</dbReference>
<dbReference type="GO" id="GO:0042626">
    <property type="term" value="F:ATPase-coupled transmembrane transporter activity"/>
    <property type="evidence" value="ECO:0000318"/>
    <property type="project" value="GO_Central"/>
</dbReference>
<feature type="transmembrane region" description="Helical" evidence="9">
    <location>
        <begin position="403"/>
        <end position="427"/>
    </location>
</feature>
<proteinExistence type="inferred from homology"/>
<dbReference type="GeneID" id="575116"/>
<dbReference type="SUPFAM" id="SSF52540">
    <property type="entry name" value="P-loop containing nucleoside triphosphate hydrolases"/>
    <property type="match status" value="1"/>
</dbReference>
<organism evidence="11 12">
    <name type="scientific">Strongylocentrotus purpuratus</name>
    <name type="common">Purple sea urchin</name>
    <dbReference type="NCBI Taxonomy" id="7668"/>
    <lineage>
        <taxon>Eukaryota</taxon>
        <taxon>Metazoa</taxon>
        <taxon>Echinodermata</taxon>
        <taxon>Eleutherozoa</taxon>
        <taxon>Echinozoa</taxon>
        <taxon>Echinoidea</taxon>
        <taxon>Euechinoidea</taxon>
        <taxon>Echinacea</taxon>
        <taxon>Camarodonta</taxon>
        <taxon>Echinidea</taxon>
        <taxon>Strongylocentrotidae</taxon>
        <taxon>Strongylocentrotus</taxon>
    </lineage>
</organism>
<reference evidence="11" key="2">
    <citation type="submission" date="2021-01" db="UniProtKB">
        <authorList>
            <consortium name="EnsemblMetazoa"/>
        </authorList>
    </citation>
    <scope>IDENTIFICATION</scope>
</reference>
<dbReference type="OMA" id="MLGYTCP"/>
<keyword evidence="7 9" id="KW-1133">Transmembrane helix</keyword>
<evidence type="ECO:0000256" key="4">
    <source>
        <dbReference type="ARBA" id="ARBA00022692"/>
    </source>
</evidence>
<feature type="transmembrane region" description="Helical" evidence="9">
    <location>
        <begin position="448"/>
        <end position="472"/>
    </location>
</feature>
<dbReference type="PANTHER" id="PTHR48041:SF116">
    <property type="entry name" value="PROTEIN BROWN"/>
    <property type="match status" value="1"/>
</dbReference>
<dbReference type="PANTHER" id="PTHR48041">
    <property type="entry name" value="ABC TRANSPORTER G FAMILY MEMBER 28"/>
    <property type="match status" value="1"/>
</dbReference>
<dbReference type="FunFam" id="3.40.50.300:FF:004951">
    <property type="entry name" value="Uncharacterized protein"/>
    <property type="match status" value="1"/>
</dbReference>
<evidence type="ECO:0000256" key="7">
    <source>
        <dbReference type="ARBA" id="ARBA00022989"/>
    </source>
</evidence>
<dbReference type="CDD" id="cd03213">
    <property type="entry name" value="ABCG_EPDR"/>
    <property type="match status" value="1"/>
</dbReference>
<dbReference type="Pfam" id="PF00005">
    <property type="entry name" value="ABC_tran"/>
    <property type="match status" value="1"/>
</dbReference>
<dbReference type="GO" id="GO:0005524">
    <property type="term" value="F:ATP binding"/>
    <property type="evidence" value="ECO:0007669"/>
    <property type="project" value="UniProtKB-KW"/>
</dbReference>
<dbReference type="OrthoDB" id="66620at2759"/>
<feature type="transmembrane region" description="Helical" evidence="9">
    <location>
        <begin position="521"/>
        <end position="543"/>
    </location>
</feature>
<feature type="transmembrane region" description="Helical" evidence="9">
    <location>
        <begin position="484"/>
        <end position="509"/>
    </location>
</feature>
<reference evidence="12" key="1">
    <citation type="submission" date="2015-02" db="EMBL/GenBank/DDBJ databases">
        <title>Genome sequencing for Strongylocentrotus purpuratus.</title>
        <authorList>
            <person name="Murali S."/>
            <person name="Liu Y."/>
            <person name="Vee V."/>
            <person name="English A."/>
            <person name="Wang M."/>
            <person name="Skinner E."/>
            <person name="Han Y."/>
            <person name="Muzny D.M."/>
            <person name="Worley K.C."/>
            <person name="Gibbs R.A."/>
        </authorList>
    </citation>
    <scope>NUCLEOTIDE SEQUENCE</scope>
</reference>
<dbReference type="RefSeq" id="XP_030850419.1">
    <property type="nucleotide sequence ID" value="XM_030994559.1"/>
</dbReference>
<dbReference type="InterPro" id="IPR043926">
    <property type="entry name" value="ABCG_dom"/>
</dbReference>
<keyword evidence="3" id="KW-0813">Transport</keyword>
<evidence type="ECO:0000313" key="11">
    <source>
        <dbReference type="EnsemblMetazoa" id="XP_030850419"/>
    </source>
</evidence>
<dbReference type="AlphaFoldDB" id="A0A7M7PE96"/>
<dbReference type="GO" id="GO:0016887">
    <property type="term" value="F:ATP hydrolysis activity"/>
    <property type="evidence" value="ECO:0007669"/>
    <property type="project" value="InterPro"/>
</dbReference>
<evidence type="ECO:0000256" key="9">
    <source>
        <dbReference type="SAM" id="Phobius"/>
    </source>
</evidence>
<dbReference type="InParanoid" id="A0A7M7PE96"/>
<evidence type="ECO:0000256" key="2">
    <source>
        <dbReference type="ARBA" id="ARBA00005814"/>
    </source>
</evidence>
<dbReference type="InterPro" id="IPR013525">
    <property type="entry name" value="ABC2_TM"/>
</dbReference>
<evidence type="ECO:0000256" key="6">
    <source>
        <dbReference type="ARBA" id="ARBA00022840"/>
    </source>
</evidence>
<name>A0A7M7PE96_STRPU</name>
<dbReference type="Pfam" id="PF01061">
    <property type="entry name" value="ABC2_membrane"/>
    <property type="match status" value="1"/>
</dbReference>
<evidence type="ECO:0000256" key="1">
    <source>
        <dbReference type="ARBA" id="ARBA00004141"/>
    </source>
</evidence>
<dbReference type="GO" id="GO:0140359">
    <property type="term" value="F:ABC-type transporter activity"/>
    <property type="evidence" value="ECO:0007669"/>
    <property type="project" value="InterPro"/>
</dbReference>
<dbReference type="GO" id="GO:0005886">
    <property type="term" value="C:plasma membrane"/>
    <property type="evidence" value="ECO:0000318"/>
    <property type="project" value="GO_Central"/>
</dbReference>
<dbReference type="PROSITE" id="PS50893">
    <property type="entry name" value="ABC_TRANSPORTER_2"/>
    <property type="match status" value="1"/>
</dbReference>
<dbReference type="SMART" id="SM00382">
    <property type="entry name" value="AAA"/>
    <property type="match status" value="1"/>
</dbReference>
<evidence type="ECO:0000313" key="12">
    <source>
        <dbReference type="Proteomes" id="UP000007110"/>
    </source>
</evidence>
<dbReference type="InterPro" id="IPR027417">
    <property type="entry name" value="P-loop_NTPase"/>
</dbReference>
<protein>
    <recommendedName>
        <fullName evidence="10">ABC transporter domain-containing protein</fullName>
    </recommendedName>
</protein>
<keyword evidence="8 9" id="KW-0472">Membrane</keyword>
<sequence length="625" mass="69799">MNQHTSIGAIQPDQRITLSWSNINVTFTPSAGLLDKVRGRPPPTSTRILKEVSGVAKPGRLMALMGASGAGKTTLLNVLTNRGISGLEATGNVLLNGQRMSELGPTLNELIGYVQQHDILPPTLTVREYLMFTGTMTMYKRLTSNEIYDKVDELLTQFSMLDCADSLIDVGTSRISGSERKRLSVACKLFGERRLLFLDEPTTGLDSFVAQHLIRNLRSLADLGYNIVCTIHQPSSQVFNMFDQLFLLADGRCVYFGERTKAVPYFSMLGYTCPDTFSPADYLIDLLAIRPGIDAACLDRVVLIANAFGESEMARTIEGVLQDECGRGGKNNESLHLESSVSKSKQAPWMSQFIYLFWRCSVGLWRYPILILLRFLLITCACVLLMVIYFHPEDTYTESRANGIQGLLFFMSSFFIIFNSLLILSVLPGDLPLVVREYRDGLYHLSSYYITAFLVQSIIGSCFMIASTLAVYFVVGLKKDPQTFFIATGILIIIFLINVGFAALASAIYETAGKTMSQAIPLVFISNVLGGYFCLLGSIPRYLDPLMYINWLPWGYEMLSINQWRGIELECANTTCLTGDDVLYKWGLEKDAFKKDFILITGQLAGYHIVAFTILYLKMKFKWSG</sequence>
<dbReference type="EnsemblMetazoa" id="XM_030994559">
    <property type="protein sequence ID" value="XP_030850419"/>
    <property type="gene ID" value="LOC575116"/>
</dbReference>
<comment type="similarity">
    <text evidence="2">Belongs to the ABC transporter superfamily. ABCG family. Eye pigment precursor importer (TC 3.A.1.204) subfamily.</text>
</comment>
<dbReference type="Gene3D" id="3.40.50.300">
    <property type="entry name" value="P-loop containing nucleotide triphosphate hydrolases"/>
    <property type="match status" value="1"/>
</dbReference>
<dbReference type="InterPro" id="IPR050352">
    <property type="entry name" value="ABCG_transporters"/>
</dbReference>
<evidence type="ECO:0000256" key="3">
    <source>
        <dbReference type="ARBA" id="ARBA00022448"/>
    </source>
</evidence>
<keyword evidence="6" id="KW-0067">ATP-binding</keyword>
<evidence type="ECO:0000259" key="10">
    <source>
        <dbReference type="PROSITE" id="PS50893"/>
    </source>
</evidence>
<dbReference type="InterPro" id="IPR003593">
    <property type="entry name" value="AAA+_ATPase"/>
</dbReference>
<dbReference type="Proteomes" id="UP000007110">
    <property type="component" value="Unassembled WGS sequence"/>
</dbReference>
<feature type="transmembrane region" description="Helical" evidence="9">
    <location>
        <begin position="372"/>
        <end position="391"/>
    </location>
</feature>
<evidence type="ECO:0000256" key="5">
    <source>
        <dbReference type="ARBA" id="ARBA00022741"/>
    </source>
</evidence>
<keyword evidence="5" id="KW-0547">Nucleotide-binding</keyword>
<feature type="transmembrane region" description="Helical" evidence="9">
    <location>
        <begin position="597"/>
        <end position="617"/>
    </location>
</feature>
<evidence type="ECO:0000256" key="8">
    <source>
        <dbReference type="ARBA" id="ARBA00023136"/>
    </source>
</evidence>
<keyword evidence="12" id="KW-1185">Reference proteome</keyword>
<accession>A0A7M7PE96</accession>
<dbReference type="Pfam" id="PF19055">
    <property type="entry name" value="ABC2_membrane_7"/>
    <property type="match status" value="1"/>
</dbReference>
<dbReference type="KEGG" id="spu:575116"/>
<comment type="subcellular location">
    <subcellularLocation>
        <location evidence="1">Membrane</location>
        <topology evidence="1">Multi-pass membrane protein</topology>
    </subcellularLocation>
</comment>
<keyword evidence="4 9" id="KW-0812">Transmembrane</keyword>
<feature type="domain" description="ABC transporter" evidence="10">
    <location>
        <begin position="31"/>
        <end position="275"/>
    </location>
</feature>
<dbReference type="GO" id="GO:0055085">
    <property type="term" value="P:transmembrane transport"/>
    <property type="evidence" value="ECO:0000318"/>
    <property type="project" value="GO_Central"/>
</dbReference>